<feature type="signal peptide" evidence="2">
    <location>
        <begin position="1"/>
        <end position="16"/>
    </location>
</feature>
<feature type="chain" id="PRO_5040366403" evidence="2">
    <location>
        <begin position="17"/>
        <end position="275"/>
    </location>
</feature>
<feature type="region of interest" description="Disordered" evidence="1">
    <location>
        <begin position="249"/>
        <end position="275"/>
    </location>
</feature>
<keyword evidence="2" id="KW-0732">Signal</keyword>
<dbReference type="EMBL" id="JABBWG010000487">
    <property type="protein sequence ID" value="KAG1792716.1"/>
    <property type="molecule type" value="Genomic_DNA"/>
</dbReference>
<name>A0A9P7AMQ2_9AGAM</name>
<protein>
    <submittedName>
        <fullName evidence="3">Uncharacterized protein</fullName>
    </submittedName>
</protein>
<feature type="region of interest" description="Disordered" evidence="1">
    <location>
        <begin position="148"/>
        <end position="168"/>
    </location>
</feature>
<dbReference type="Proteomes" id="UP000807769">
    <property type="component" value="Unassembled WGS sequence"/>
</dbReference>
<evidence type="ECO:0000313" key="4">
    <source>
        <dbReference type="Proteomes" id="UP000807769"/>
    </source>
</evidence>
<gene>
    <name evidence="3" type="ORF">BJ212DRAFT_1490603</name>
</gene>
<feature type="compositionally biased region" description="Low complexity" evidence="1">
    <location>
        <begin position="266"/>
        <end position="275"/>
    </location>
</feature>
<dbReference type="AlphaFoldDB" id="A0A9P7AMQ2"/>
<keyword evidence="4" id="KW-1185">Reference proteome</keyword>
<evidence type="ECO:0000313" key="3">
    <source>
        <dbReference type="EMBL" id="KAG1792716.1"/>
    </source>
</evidence>
<accession>A0A9P7AMQ2</accession>
<proteinExistence type="predicted"/>
<feature type="compositionally biased region" description="Polar residues" evidence="1">
    <location>
        <begin position="154"/>
        <end position="168"/>
    </location>
</feature>
<reference evidence="3" key="1">
    <citation type="journal article" date="2020" name="New Phytol.">
        <title>Comparative genomics reveals dynamic genome evolution in host specialist ectomycorrhizal fungi.</title>
        <authorList>
            <person name="Lofgren L.A."/>
            <person name="Nguyen N.H."/>
            <person name="Vilgalys R."/>
            <person name="Ruytinx J."/>
            <person name="Liao H.L."/>
            <person name="Branco S."/>
            <person name="Kuo A."/>
            <person name="LaButti K."/>
            <person name="Lipzen A."/>
            <person name="Andreopoulos W."/>
            <person name="Pangilinan J."/>
            <person name="Riley R."/>
            <person name="Hundley H."/>
            <person name="Na H."/>
            <person name="Barry K."/>
            <person name="Grigoriev I.V."/>
            <person name="Stajich J.E."/>
            <person name="Kennedy P.G."/>
        </authorList>
    </citation>
    <scope>NUCLEOTIDE SEQUENCE</scope>
    <source>
        <strain evidence="3">MN1</strain>
    </source>
</reference>
<dbReference type="GeneID" id="64635480"/>
<dbReference type="OrthoDB" id="2681330at2759"/>
<evidence type="ECO:0000256" key="2">
    <source>
        <dbReference type="SAM" id="SignalP"/>
    </source>
</evidence>
<sequence>MFEQFLIPIWVHCVRGASVIDSMLCYYTPSWEALTSVTEALKWGQTPADSTWGHTSISGPPDNRCQYLDVREMQPEPIPVWGDVDNPWAPSDNGCQSSRGNQLISLDSQEEVPPVFLFLEPKHNSGQLRGEVWQVFLVWCHEGNKKREEKKTPAQWQSHLSHATSAGNQDYPAKKTMVFKWQPQEEYDGFHLCICIMKNDIPSVWREYSSTTRMYDSFHNEWDLCDALDPTSIPDGDWKDEFFTSPTLFAPPAPPTLPPAPPQPPSQASFLQDID</sequence>
<evidence type="ECO:0000256" key="1">
    <source>
        <dbReference type="SAM" id="MobiDB-lite"/>
    </source>
</evidence>
<feature type="compositionally biased region" description="Pro residues" evidence="1">
    <location>
        <begin position="249"/>
        <end position="265"/>
    </location>
</feature>
<organism evidence="3 4">
    <name type="scientific">Suillus subaureus</name>
    <dbReference type="NCBI Taxonomy" id="48587"/>
    <lineage>
        <taxon>Eukaryota</taxon>
        <taxon>Fungi</taxon>
        <taxon>Dikarya</taxon>
        <taxon>Basidiomycota</taxon>
        <taxon>Agaricomycotina</taxon>
        <taxon>Agaricomycetes</taxon>
        <taxon>Agaricomycetidae</taxon>
        <taxon>Boletales</taxon>
        <taxon>Suillineae</taxon>
        <taxon>Suillaceae</taxon>
        <taxon>Suillus</taxon>
    </lineage>
</organism>
<comment type="caution">
    <text evidence="3">The sequence shown here is derived from an EMBL/GenBank/DDBJ whole genome shotgun (WGS) entry which is preliminary data.</text>
</comment>
<dbReference type="RefSeq" id="XP_041184948.1">
    <property type="nucleotide sequence ID" value="XM_041341464.1"/>
</dbReference>